<evidence type="ECO:0000313" key="2">
    <source>
        <dbReference type="Proteomes" id="UP000321062"/>
    </source>
</evidence>
<keyword evidence="2" id="KW-1185">Reference proteome</keyword>
<reference evidence="1 2" key="1">
    <citation type="journal article" date="2015" name="Int. J. Syst. Evol. Microbiol.">
        <title>Youhaiella tibetensis gen. nov., sp. nov., isolated from subsurface sediment.</title>
        <authorList>
            <person name="Wang Y.X."/>
            <person name="Huang F.Q."/>
            <person name="Nogi Y."/>
            <person name="Pang S.J."/>
            <person name="Wang P.K."/>
            <person name="Lv J."/>
        </authorList>
    </citation>
    <scope>NUCLEOTIDE SEQUENCE [LARGE SCALE GENOMIC DNA]</scope>
    <source>
        <strain evidence="2">fig4</strain>
    </source>
</reference>
<sequence length="684" mass="76782">MEVAERADASPHNVVGQGGSLYWTLSLHLESDRLLSQTPRLHARLGGDLVEEAGSSYAQSCVRRQRDNQLRLSRSYGTEVDNALSLQLRNAIEPMFEDVADREHLGVVEDYLLAIAATPKSTEATDARPVTLLLDGDIGWETEGRTYAARFADQARTRLDANLRRLWYVHSDCSISYHLSFAIDRYEHRPEHFFLISMLQKLAAPKEFTLGSLASDRIGIVGASPSLLPFRAVRLSDGSSGEQGPLWQQVARLFEKDFADLYNGLVGAPLGSAGEPSPDPWTDVLRHEPYVAVPGLVMPAARSMFYFADRRLRDLLLPRKRNGTPLSRLELVREEFFDRDLKGFLAGLENEKPIMLDHRVWDWLDNHGTGAIDTEGPKFAGIDLTEPGSSSLALCLLFLAGFNQNVIDFLNQDASEVLDSLDPVYPSREEDMKEGFFARFANPNSLISYVGSMRSLESGRRYIGTCPYAFLIHVLTMHNEFLARGFERRSDGTVRAVRRDISNKDWTAALDKISDFRLREQERYLLHHSHNVFRYDTERLVFEALQKIRGLDLKHEKAENVFEAAKSTIRDVEAKKTAKYESTIRTLLAGIGLLATSQALFNWSNCVQTTLPNGGTCPLGSLMLELDWLHPERAISTLGVLLLIAFIVCVLVLAVYLVTALPSLGRKLWRWPSSRRTQAGSEGE</sequence>
<protein>
    <submittedName>
        <fullName evidence="1">Uncharacterized protein</fullName>
    </submittedName>
</protein>
<gene>
    <name evidence="1" type="ORF">FNA67_07535</name>
</gene>
<proteinExistence type="predicted"/>
<dbReference type="OrthoDB" id="7594158at2"/>
<dbReference type="AlphaFoldDB" id="A0A5B9DM52"/>
<dbReference type="EMBL" id="CP041690">
    <property type="protein sequence ID" value="QEE20032.1"/>
    <property type="molecule type" value="Genomic_DNA"/>
</dbReference>
<accession>A0A5B9DM52</accession>
<evidence type="ECO:0000313" key="1">
    <source>
        <dbReference type="EMBL" id="QEE20032.1"/>
    </source>
</evidence>
<name>A0A5B9DM52_9HYPH</name>
<dbReference type="KEGG" id="yti:FNA67_07535"/>
<dbReference type="RefSeq" id="WP_147655585.1">
    <property type="nucleotide sequence ID" value="NZ_BMFM01000001.1"/>
</dbReference>
<dbReference type="Proteomes" id="UP000321062">
    <property type="component" value="Chromosome"/>
</dbReference>
<organism evidence="1 2">
    <name type="scientific">Paradevosia tibetensis</name>
    <dbReference type="NCBI Taxonomy" id="1447062"/>
    <lineage>
        <taxon>Bacteria</taxon>
        <taxon>Pseudomonadati</taxon>
        <taxon>Pseudomonadota</taxon>
        <taxon>Alphaproteobacteria</taxon>
        <taxon>Hyphomicrobiales</taxon>
        <taxon>Devosiaceae</taxon>
        <taxon>Paradevosia</taxon>
    </lineage>
</organism>